<comment type="caution">
    <text evidence="2">The sequence shown here is derived from an EMBL/GenBank/DDBJ whole genome shotgun (WGS) entry which is preliminary data.</text>
</comment>
<dbReference type="Gene3D" id="3.40.630.30">
    <property type="match status" value="1"/>
</dbReference>
<dbReference type="GeneID" id="66455080"/>
<evidence type="ECO:0000313" key="5">
    <source>
        <dbReference type="EMBL" id="SAZ05818.1"/>
    </source>
</evidence>
<reference evidence="5 6" key="1">
    <citation type="submission" date="2016-04" db="EMBL/GenBank/DDBJ databases">
        <authorList>
            <person name="Millard A."/>
        </authorList>
    </citation>
    <scope>NUCLEOTIDE SEQUENCE [LARGE SCALE GENOMIC DNA]</scope>
    <source>
        <strain evidence="5">Isolate 22</strain>
    </source>
</reference>
<dbReference type="EMBL" id="MVGJ01000012">
    <property type="protein sequence ID" value="OOL83641.1"/>
    <property type="molecule type" value="Genomic_DNA"/>
</dbReference>
<evidence type="ECO:0000313" key="9">
    <source>
        <dbReference type="Proteomes" id="UP000469871"/>
    </source>
</evidence>
<name>A0A132Z850_ENTFC</name>
<keyword evidence="2" id="KW-0808">Transferase</keyword>
<protein>
    <submittedName>
        <fullName evidence="3">Aminoglycoside 6'-N-acetyltransferase</fullName>
    </submittedName>
    <submittedName>
        <fullName evidence="2">Aminoglycoside N-acetyltransferase AAC(6')-Ii</fullName>
    </submittedName>
    <submittedName>
        <fullName evidence="5">GNAT family acetyltransferase</fullName>
        <ecNumber evidence="5">2.3.1.-</ecNumber>
    </submittedName>
</protein>
<dbReference type="SMR" id="A0A132Z850"/>
<dbReference type="EMBL" id="QHGU01000016">
    <property type="protein sequence ID" value="PZM56321.1"/>
    <property type="molecule type" value="Genomic_DNA"/>
</dbReference>
<dbReference type="RefSeq" id="WP_002289795.1">
    <property type="nucleotide sequence ID" value="NZ_AP022341.1"/>
</dbReference>
<dbReference type="SUPFAM" id="SSF55729">
    <property type="entry name" value="Acyl-CoA N-acyltransferases (Nat)"/>
    <property type="match status" value="1"/>
</dbReference>
<feature type="domain" description="N-acetyltransferase" evidence="1">
    <location>
        <begin position="1"/>
        <end position="176"/>
    </location>
</feature>
<dbReference type="OMA" id="GHVWELH"/>
<dbReference type="Proteomes" id="UP000191171">
    <property type="component" value="Unassembled WGS sequence"/>
</dbReference>
<sequence>MIISEFDRNNPVLKDQLSDLLRLTWPEEYGDSSAEEVEEMMNPERIAVAAVDQDELVGFIGAIPQYGITGWELHPLVVESSRRKNQIGTRLVNYLEKEVASRGGITIYLGTDDLDHGTTLSQTDLYEHTFDKVASIQNLREHPYEFYEKLGYKIVGVLPNANGWDKPDIWMAKTIIPRPNSQ</sequence>
<evidence type="ECO:0000313" key="8">
    <source>
        <dbReference type="Proteomes" id="UP000249070"/>
    </source>
</evidence>
<dbReference type="InterPro" id="IPR000182">
    <property type="entry name" value="GNAT_dom"/>
</dbReference>
<dbReference type="STRING" id="1352.AL014_15080"/>
<reference evidence="3 7" key="2">
    <citation type="submission" date="2017-02" db="EMBL/GenBank/DDBJ databases">
        <title>Clonality and virulence of isolates of VRE in Hematopoietic Stem Cell Transplanted (HSCT) patients.</title>
        <authorList>
            <person name="Marchi A.P."/>
            <person name="Martins R.C."/>
            <person name="Marie S.K."/>
            <person name="Levin A.S."/>
            <person name="Costa S.F."/>
        </authorList>
    </citation>
    <scope>NUCLEOTIDE SEQUENCE [LARGE SCALE GENOMIC DNA]</scope>
    <source>
        <strain evidence="3 7">LIM1759</strain>
    </source>
</reference>
<dbReference type="Pfam" id="PF00583">
    <property type="entry name" value="Acetyltransf_1"/>
    <property type="match status" value="1"/>
</dbReference>
<gene>
    <name evidence="2" type="primary">aac(6')</name>
    <name evidence="3" type="ORF">B1P95_02820</name>
    <name evidence="4" type="ORF">DKP91_04845</name>
    <name evidence="5" type="ORF">DTPHA_601280</name>
    <name evidence="2" type="ORF">GBM73_12730</name>
</gene>
<evidence type="ECO:0000313" key="4">
    <source>
        <dbReference type="EMBL" id="PZM56321.1"/>
    </source>
</evidence>
<reference evidence="2 9" key="4">
    <citation type="submission" date="2019-10" db="EMBL/GenBank/DDBJ databases">
        <title>Evolutionary dynamics of vancomycin-resistant Enterococcus faecium during gastrointestinal tract colonization and bloodstream infection in immunocompromised pediatric patients.</title>
        <authorList>
            <person name="Chilambi G.S."/>
            <person name="Nordstrom H.R."/>
            <person name="Evans D.R."/>
            <person name="Ferrolino J."/>
            <person name="Hayden R.T."/>
            <person name="Maron G.M."/>
            <person name="Vo A.N."/>
            <person name="Gilmore M.S."/>
            <person name="Wolf J."/>
            <person name="Rosch J.W."/>
            <person name="Van Tyne D."/>
        </authorList>
    </citation>
    <scope>NUCLEOTIDE SEQUENCE [LARGE SCALE GENOMIC DNA]</scope>
    <source>
        <strain evidence="2 9">VRECG27</strain>
    </source>
</reference>
<dbReference type="Proteomes" id="UP000469871">
    <property type="component" value="Unassembled WGS sequence"/>
</dbReference>
<dbReference type="NCBIfam" id="NF000165">
    <property type="entry name" value="AAC_6p_Entco"/>
    <property type="match status" value="1"/>
</dbReference>
<evidence type="ECO:0000313" key="2">
    <source>
        <dbReference type="EMBL" id="KAB7578103.1"/>
    </source>
</evidence>
<proteinExistence type="predicted"/>
<evidence type="ECO:0000313" key="7">
    <source>
        <dbReference type="Proteomes" id="UP000191171"/>
    </source>
</evidence>
<dbReference type="InterPro" id="IPR016181">
    <property type="entry name" value="Acyl_CoA_acyltransferase"/>
</dbReference>
<dbReference type="EC" id="2.3.1.-" evidence="5"/>
<dbReference type="PROSITE" id="PS51186">
    <property type="entry name" value="GNAT"/>
    <property type="match status" value="1"/>
</dbReference>
<organism evidence="2 9">
    <name type="scientific">Enterococcus faecium</name>
    <name type="common">Streptococcus faecium</name>
    <dbReference type="NCBI Taxonomy" id="1352"/>
    <lineage>
        <taxon>Bacteria</taxon>
        <taxon>Bacillati</taxon>
        <taxon>Bacillota</taxon>
        <taxon>Bacilli</taxon>
        <taxon>Lactobacillales</taxon>
        <taxon>Enterococcaceae</taxon>
        <taxon>Enterococcus</taxon>
    </lineage>
</organism>
<dbReference type="GO" id="GO:0016747">
    <property type="term" value="F:acyltransferase activity, transferring groups other than amino-acyl groups"/>
    <property type="evidence" value="ECO:0007669"/>
    <property type="project" value="InterPro"/>
</dbReference>
<dbReference type="AlphaFoldDB" id="A0A132Z850"/>
<evidence type="ECO:0000259" key="1">
    <source>
        <dbReference type="PROSITE" id="PS51186"/>
    </source>
</evidence>
<dbReference type="EMBL" id="FKLM01000016">
    <property type="protein sequence ID" value="SAZ05818.1"/>
    <property type="molecule type" value="Genomic_DNA"/>
</dbReference>
<dbReference type="Proteomes" id="UP000183509">
    <property type="component" value="Unassembled WGS sequence"/>
</dbReference>
<dbReference type="EMBL" id="WEFP01000001">
    <property type="protein sequence ID" value="KAB7578103.1"/>
    <property type="molecule type" value="Genomic_DNA"/>
</dbReference>
<keyword evidence="5" id="KW-0012">Acyltransferase</keyword>
<accession>A0A132Z850</accession>
<dbReference type="Proteomes" id="UP000249070">
    <property type="component" value="Unassembled WGS sequence"/>
</dbReference>
<dbReference type="CDD" id="cd04301">
    <property type="entry name" value="NAT_SF"/>
    <property type="match status" value="1"/>
</dbReference>
<evidence type="ECO:0000313" key="6">
    <source>
        <dbReference type="Proteomes" id="UP000183509"/>
    </source>
</evidence>
<evidence type="ECO:0000313" key="3">
    <source>
        <dbReference type="EMBL" id="OOL83641.1"/>
    </source>
</evidence>
<reference evidence="4 8" key="3">
    <citation type="submission" date="2018-05" db="EMBL/GenBank/DDBJ databases">
        <title>Vancomycin-resistant Enterococcus faecium strain from Chelyabinsk, Russia.</title>
        <authorList>
            <person name="Gostev V."/>
            <person name="Goncharov A."/>
            <person name="Kolodzhieva V."/>
            <person name="Suvorov A."/>
            <person name="Sidorenko S."/>
            <person name="Zueva L."/>
        </authorList>
    </citation>
    <scope>NUCLEOTIDE SEQUENCE [LARGE SCALE GENOMIC DNA]</scope>
    <source>
        <strain evidence="4 8">20</strain>
    </source>
</reference>